<organism evidence="1 2">
    <name type="scientific">Neogobius melanostomus</name>
    <name type="common">round goby</name>
    <dbReference type="NCBI Taxonomy" id="47308"/>
    <lineage>
        <taxon>Eukaryota</taxon>
        <taxon>Metazoa</taxon>
        <taxon>Chordata</taxon>
        <taxon>Craniata</taxon>
        <taxon>Vertebrata</taxon>
        <taxon>Euteleostomi</taxon>
        <taxon>Actinopterygii</taxon>
        <taxon>Neopterygii</taxon>
        <taxon>Teleostei</taxon>
        <taxon>Neoteleostei</taxon>
        <taxon>Acanthomorphata</taxon>
        <taxon>Gobiaria</taxon>
        <taxon>Gobiiformes</taxon>
        <taxon>Gobioidei</taxon>
        <taxon>Gobiidae</taxon>
        <taxon>Benthophilinae</taxon>
        <taxon>Neogobiini</taxon>
        <taxon>Neogobius</taxon>
    </lineage>
</organism>
<sequence length="208" mass="23441">MSTFIIAIDFGTSFSGYAYSLSPTKDPEDPTCILLDQHGEVMAFGYKARNKYYEIHKDTAEYYYFKDFKMNLYGKPNMSTLIHALKVFSAALNFLKEDALKTIRQNTLQRVNYVASDFTWVLTVPAIWDDSARQFMREAAVQAGLVSSFTEDTLVIALEPEAASVWCKQLEPKDFIKDSGDRVKLPVGAQYVVLDCGGNTHLGRSLTE</sequence>
<dbReference type="AlphaFoldDB" id="A0A8C6WXU3"/>
<evidence type="ECO:0000313" key="1">
    <source>
        <dbReference type="Ensembl" id="ENSNMLP00000039508.1"/>
    </source>
</evidence>
<proteinExistence type="predicted"/>
<dbReference type="PANTHER" id="PTHR14187:SF5">
    <property type="entry name" value="HEAT SHOCK 70 KDA PROTEIN 12A"/>
    <property type="match status" value="1"/>
</dbReference>
<reference evidence="1" key="1">
    <citation type="submission" date="2025-08" db="UniProtKB">
        <authorList>
            <consortium name="Ensembl"/>
        </authorList>
    </citation>
    <scope>IDENTIFICATION</scope>
</reference>
<dbReference type="PANTHER" id="PTHR14187">
    <property type="entry name" value="ALPHA KINASE/ELONGATION FACTOR 2 KINASE"/>
    <property type="match status" value="1"/>
</dbReference>
<keyword evidence="2" id="KW-1185">Reference proteome</keyword>
<accession>A0A8C6WXU3</accession>
<protein>
    <submittedName>
        <fullName evidence="1">Uncharacterized protein</fullName>
    </submittedName>
</protein>
<evidence type="ECO:0000313" key="2">
    <source>
        <dbReference type="Proteomes" id="UP000694523"/>
    </source>
</evidence>
<dbReference type="Gene3D" id="3.30.420.40">
    <property type="match status" value="1"/>
</dbReference>
<dbReference type="Proteomes" id="UP000694523">
    <property type="component" value="Unplaced"/>
</dbReference>
<reference evidence="1" key="2">
    <citation type="submission" date="2025-09" db="UniProtKB">
        <authorList>
            <consortium name="Ensembl"/>
        </authorList>
    </citation>
    <scope>IDENTIFICATION</scope>
</reference>
<dbReference type="Ensembl" id="ENSNMLT00000043956.1">
    <property type="protein sequence ID" value="ENSNMLP00000039508.1"/>
    <property type="gene ID" value="ENSNMLG00000024331.1"/>
</dbReference>
<dbReference type="InterPro" id="IPR043129">
    <property type="entry name" value="ATPase_NBD"/>
</dbReference>
<dbReference type="SUPFAM" id="SSF53067">
    <property type="entry name" value="Actin-like ATPase domain"/>
    <property type="match status" value="1"/>
</dbReference>
<name>A0A8C6WXU3_9GOBI</name>